<accession>A0ABX5FNI7</accession>
<evidence type="ECO:0000313" key="2">
    <source>
        <dbReference type="Proteomes" id="UP000241645"/>
    </source>
</evidence>
<organism evidence="1 2">
    <name type="scientific">Brevibacillus porteri</name>
    <dbReference type="NCBI Taxonomy" id="2126350"/>
    <lineage>
        <taxon>Bacteria</taxon>
        <taxon>Bacillati</taxon>
        <taxon>Bacillota</taxon>
        <taxon>Bacilli</taxon>
        <taxon>Bacillales</taxon>
        <taxon>Paenibacillaceae</taxon>
        <taxon>Brevibacillus</taxon>
    </lineage>
</organism>
<evidence type="ECO:0000313" key="1">
    <source>
        <dbReference type="EMBL" id="PSK08925.1"/>
    </source>
</evidence>
<dbReference type="RefSeq" id="WP_106835039.1">
    <property type="nucleotide sequence ID" value="NZ_JARMEW010000027.1"/>
</dbReference>
<reference evidence="1 2" key="1">
    <citation type="submission" date="2018-03" db="EMBL/GenBank/DDBJ databases">
        <title>Brevisbacillus phylogenomics.</title>
        <authorList>
            <person name="Dunlap C."/>
        </authorList>
    </citation>
    <scope>NUCLEOTIDE SEQUENCE [LARGE SCALE GENOMIC DNA]</scope>
    <source>
        <strain evidence="1 2">NRRL B-41110</strain>
    </source>
</reference>
<dbReference type="EMBL" id="PXZO01000031">
    <property type="protein sequence ID" value="PSK08925.1"/>
    <property type="molecule type" value="Genomic_DNA"/>
</dbReference>
<name>A0ABX5FNI7_9BACL</name>
<comment type="caution">
    <text evidence="1">The sequence shown here is derived from an EMBL/GenBank/DDBJ whole genome shotgun (WGS) entry which is preliminary data.</text>
</comment>
<gene>
    <name evidence="1" type="ORF">C7R92_16715</name>
</gene>
<keyword evidence="2" id="KW-1185">Reference proteome</keyword>
<protein>
    <submittedName>
        <fullName evidence="1">Uncharacterized protein</fullName>
    </submittedName>
</protein>
<proteinExistence type="predicted"/>
<dbReference type="GeneID" id="95751734"/>
<dbReference type="Proteomes" id="UP000241645">
    <property type="component" value="Unassembled WGS sequence"/>
</dbReference>
<sequence length="415" mass="45089">MTYQKTSWVDHIVDPVTGDVVQQGTKVTATRMNKMEQGIADAQVLTEALAQTVIGSPVISGLEFSASGLTAQWTEGVAYVNGVRFEVNAGSIQLSATQGQYIYLDSDGVLKNTPSQAIADAKCKLWYFATDANSIITSVDSRNIVSKDMFVKQTEVAANGANKIPRLDVQGKGAFSVTGEATGTQAKLDAHTAAADPHTQYALESGANFTGSIKSTSFLPFIVKAAGRKSWVIHKTENSNDFVIAPSGTVDGEDWDWTKSFTFTETALHIAGRTIDAVGEISLTNGTKLREQTDVRTLLLSNGNRFDLVSEDGLRFLANFDENSASARFMRFDMLGLNKTIRSLKDANGRFRQVDYYRTDGTTLFMRTILNGTPDANGNYPSMTIKRYKDDGVTEAYSGNHPIAYDGDGDYTSFG</sequence>